<name>A0A2Z4QHW8_9CAUD</name>
<sequence length="321" mass="35565">MPNILFASNSVSHFVGSEISNLSWGYDANRVPYAIKAPNETVISSPNFAETTTDNTWFHFTFGSDAWYVNNDEPICEIVDIDGERIIRFSCRDSINFGWRLQTNIDGNVNNYYRVFPIPESRRMSCDVRIGLTGVQARVEVFVNEMRIFDVTYAIASHKKPRALWLGGMSNNGNPVNQLFSEIIVADGDTRNARLDLLRPISAGAYGNWDGPLSSLSDDDPTTGMTTTSAAQNQSTILTPYTGANNISNIVQVTTSVRGINSPTQLQHLVRMSAVDYLTSSFAVPFEKDYQITDWTLNPATSLPWAAADIETAEFGFKSIA</sequence>
<gene>
    <name evidence="2" type="ORF">vBRpoPV13_74</name>
</gene>
<keyword evidence="3" id="KW-1185">Reference proteome</keyword>
<evidence type="ECO:0000256" key="1">
    <source>
        <dbReference type="SAM" id="MobiDB-lite"/>
    </source>
</evidence>
<proteinExistence type="predicted"/>
<accession>A0A2Z4QHW8</accession>
<organism evidence="2 3">
    <name type="scientific">Ruegeria phage vB_RpoP-V13</name>
    <dbReference type="NCBI Taxonomy" id="2218612"/>
    <lineage>
        <taxon>Viruses</taxon>
        <taxon>Duplodnaviria</taxon>
        <taxon>Heunggongvirae</taxon>
        <taxon>Uroviricota</taxon>
        <taxon>Caudoviricetes</taxon>
        <taxon>Schitoviridae</taxon>
        <taxon>Rhodovirinae</taxon>
        <taxon>Pomeroyivirus</taxon>
        <taxon>Pomeroyivirus V13</taxon>
    </lineage>
</organism>
<dbReference type="EMBL" id="MH015256">
    <property type="protein sequence ID" value="AWY09431.1"/>
    <property type="molecule type" value="Genomic_DNA"/>
</dbReference>
<evidence type="ECO:0000313" key="2">
    <source>
        <dbReference type="EMBL" id="AWY09431.1"/>
    </source>
</evidence>
<feature type="region of interest" description="Disordered" evidence="1">
    <location>
        <begin position="212"/>
        <end position="231"/>
    </location>
</feature>
<reference evidence="2 3" key="1">
    <citation type="submission" date="2018-03" db="EMBL/GenBank/DDBJ databases">
        <title>Diverse roseophage infecting Ruegeria pomeroyi DSS-3.</title>
        <authorList>
            <person name="Zhan Y."/>
            <person name="Chen F."/>
            <person name="Wommack E."/>
            <person name="Nasko D."/>
        </authorList>
    </citation>
    <scope>NUCLEOTIDE SEQUENCE [LARGE SCALE GENOMIC DNA]</scope>
</reference>
<evidence type="ECO:0000313" key="3">
    <source>
        <dbReference type="Proteomes" id="UP000250784"/>
    </source>
</evidence>
<dbReference type="Proteomes" id="UP000250784">
    <property type="component" value="Segment"/>
</dbReference>
<protein>
    <submittedName>
        <fullName evidence="2">Uncharacterized protein</fullName>
    </submittedName>
</protein>